<name>A0A8K1FEI1_PYTOL</name>
<dbReference type="InterPro" id="IPR012674">
    <property type="entry name" value="Calycin"/>
</dbReference>
<dbReference type="SUPFAM" id="SSF50814">
    <property type="entry name" value="Lipocalins"/>
    <property type="match status" value="1"/>
</dbReference>
<sequence>MNTSNLHAANATSVVGNAIAIPPRNTTASATATANNAAPNAVTAAAAAAAAQLSLNQMRAAFKPAVSASVPVPVPNTATPVAPAAPTGLGGPVPVAVAAATAASAVATNPAVPNTAGAGALFLSGRWYLDREDSDSTNDYLEAMGLPLIARQAADKLDLMVIINQTPGDFIITRRTRIFTETKHLKFGQEVNVKGNIIKVTGDATHIKTITQLSGYRGLLTDTRTIDEKGRMCVELILQLPEHTPVIIRRYFQKQSESTSLENLPPFDMSLEMAGDVKRKR</sequence>
<organism evidence="1 2">
    <name type="scientific">Pythium oligandrum</name>
    <name type="common">Mycoparasitic fungus</name>
    <dbReference type="NCBI Taxonomy" id="41045"/>
    <lineage>
        <taxon>Eukaryota</taxon>
        <taxon>Sar</taxon>
        <taxon>Stramenopiles</taxon>
        <taxon>Oomycota</taxon>
        <taxon>Peronosporomycetes</taxon>
        <taxon>Pythiales</taxon>
        <taxon>Pythiaceae</taxon>
        <taxon>Pythium</taxon>
    </lineage>
</organism>
<protein>
    <submittedName>
        <fullName evidence="1">Uncharacterized protein</fullName>
    </submittedName>
</protein>
<reference evidence="1" key="1">
    <citation type="submission" date="2019-03" db="EMBL/GenBank/DDBJ databases">
        <title>Long read genome sequence of the mycoparasitic Pythium oligandrum ATCC 38472 isolated from sugarbeet rhizosphere.</title>
        <authorList>
            <person name="Gaulin E."/>
        </authorList>
    </citation>
    <scope>NUCLEOTIDE SEQUENCE</scope>
    <source>
        <strain evidence="1">ATCC 38472_TT</strain>
    </source>
</reference>
<evidence type="ECO:0000313" key="2">
    <source>
        <dbReference type="Proteomes" id="UP000794436"/>
    </source>
</evidence>
<proteinExistence type="predicted"/>
<gene>
    <name evidence="1" type="ORF">Poli38472_004515</name>
</gene>
<dbReference type="AlphaFoldDB" id="A0A8K1FEI1"/>
<dbReference type="EMBL" id="SPLM01000109">
    <property type="protein sequence ID" value="TMW59446.1"/>
    <property type="molecule type" value="Genomic_DNA"/>
</dbReference>
<keyword evidence="2" id="KW-1185">Reference proteome</keyword>
<evidence type="ECO:0000313" key="1">
    <source>
        <dbReference type="EMBL" id="TMW59446.1"/>
    </source>
</evidence>
<dbReference type="Proteomes" id="UP000794436">
    <property type="component" value="Unassembled WGS sequence"/>
</dbReference>
<comment type="caution">
    <text evidence="1">The sequence shown here is derived from an EMBL/GenBank/DDBJ whole genome shotgun (WGS) entry which is preliminary data.</text>
</comment>
<accession>A0A8K1FEI1</accession>
<dbReference type="OrthoDB" id="76592at2759"/>
<dbReference type="Gene3D" id="2.40.128.20">
    <property type="match status" value="1"/>
</dbReference>